<feature type="compositionally biased region" description="Basic and acidic residues" evidence="8">
    <location>
        <begin position="175"/>
        <end position="184"/>
    </location>
</feature>
<gene>
    <name evidence="12" type="ORF">HGRIS_008129</name>
</gene>
<dbReference type="PANTHER" id="PTHR46223">
    <property type="entry name" value="HISTONE-LYSINE N-METHYLTRANSFERASE SUV39H"/>
    <property type="match status" value="1"/>
</dbReference>
<dbReference type="Pfam" id="PF05033">
    <property type="entry name" value="Pre-SET"/>
    <property type="match status" value="1"/>
</dbReference>
<comment type="subcellular location">
    <subcellularLocation>
        <location evidence="1">Chromosome</location>
    </subcellularLocation>
</comment>
<evidence type="ECO:0000256" key="7">
    <source>
        <dbReference type="ARBA" id="ARBA00022833"/>
    </source>
</evidence>
<keyword evidence="5" id="KW-0949">S-adenosyl-L-methionine</keyword>
<dbReference type="SMART" id="SM00468">
    <property type="entry name" value="PreSET"/>
    <property type="match status" value="1"/>
</dbReference>
<organism evidence="12 13">
    <name type="scientific">Hohenbuehelia grisea</name>
    <dbReference type="NCBI Taxonomy" id="104357"/>
    <lineage>
        <taxon>Eukaryota</taxon>
        <taxon>Fungi</taxon>
        <taxon>Dikarya</taxon>
        <taxon>Basidiomycota</taxon>
        <taxon>Agaricomycotina</taxon>
        <taxon>Agaricomycetes</taxon>
        <taxon>Agaricomycetidae</taxon>
        <taxon>Agaricales</taxon>
        <taxon>Pleurotineae</taxon>
        <taxon>Pleurotaceae</taxon>
        <taxon>Hohenbuehelia</taxon>
    </lineage>
</organism>
<keyword evidence="3" id="KW-0489">Methyltransferase</keyword>
<feature type="compositionally biased region" description="Low complexity" evidence="8">
    <location>
        <begin position="220"/>
        <end position="231"/>
    </location>
</feature>
<dbReference type="SMART" id="SM00317">
    <property type="entry name" value="SET"/>
    <property type="match status" value="1"/>
</dbReference>
<keyword evidence="6" id="KW-0479">Metal-binding</keyword>
<comment type="caution">
    <text evidence="12">The sequence shown here is derived from an EMBL/GenBank/DDBJ whole genome shotgun (WGS) entry which is preliminary data.</text>
</comment>
<dbReference type="PANTHER" id="PTHR46223:SF3">
    <property type="entry name" value="HISTONE-LYSINE N-METHYLTRANSFERASE SET-23"/>
    <property type="match status" value="1"/>
</dbReference>
<feature type="region of interest" description="Disordered" evidence="8">
    <location>
        <begin position="1"/>
        <end position="44"/>
    </location>
</feature>
<accession>A0ABR3J707</accession>
<feature type="compositionally biased region" description="Polar residues" evidence="8">
    <location>
        <begin position="234"/>
        <end position="245"/>
    </location>
</feature>
<dbReference type="Pfam" id="PF00856">
    <property type="entry name" value="SET"/>
    <property type="match status" value="1"/>
</dbReference>
<dbReference type="PROSITE" id="PS50280">
    <property type="entry name" value="SET"/>
    <property type="match status" value="1"/>
</dbReference>
<dbReference type="Proteomes" id="UP001556367">
    <property type="component" value="Unassembled WGS sequence"/>
</dbReference>
<proteinExistence type="predicted"/>
<dbReference type="PROSITE" id="PS50867">
    <property type="entry name" value="PRE_SET"/>
    <property type="match status" value="1"/>
</dbReference>
<dbReference type="PROSITE" id="PS50868">
    <property type="entry name" value="POST_SET"/>
    <property type="match status" value="1"/>
</dbReference>
<evidence type="ECO:0000256" key="1">
    <source>
        <dbReference type="ARBA" id="ARBA00004286"/>
    </source>
</evidence>
<evidence type="ECO:0000256" key="8">
    <source>
        <dbReference type="SAM" id="MobiDB-lite"/>
    </source>
</evidence>
<feature type="compositionally biased region" description="Polar residues" evidence="8">
    <location>
        <begin position="189"/>
        <end position="213"/>
    </location>
</feature>
<feature type="domain" description="SET" evidence="9">
    <location>
        <begin position="385"/>
        <end position="513"/>
    </location>
</feature>
<evidence type="ECO:0000259" key="9">
    <source>
        <dbReference type="PROSITE" id="PS50280"/>
    </source>
</evidence>
<dbReference type="SUPFAM" id="SSF82199">
    <property type="entry name" value="SET domain"/>
    <property type="match status" value="1"/>
</dbReference>
<evidence type="ECO:0000256" key="3">
    <source>
        <dbReference type="ARBA" id="ARBA00022603"/>
    </source>
</evidence>
<evidence type="ECO:0000256" key="5">
    <source>
        <dbReference type="ARBA" id="ARBA00022691"/>
    </source>
</evidence>
<dbReference type="InterPro" id="IPR001214">
    <property type="entry name" value="SET_dom"/>
</dbReference>
<sequence length="556" mass="61951">MARKQRAAAHSDSEGEPSDGGAWRRSVTPKETFSDTEGANDDGEWPVEIIGEEVDSEGVVRYETRWPTWKRADGSNVTWINRYLPDDMIEDWEDRRTLTRKSHGVVIPTTVDIHLEETYFRSQDYEAKLAERQVARRTHPHNELPMKFARLMAEKLGPDNEFSVASRGTGVASEQPRRRSRDASHAVASGSTSRRSAKNTPSAQAGPSRSATSSRHRSLASEASSEGGSRISENHSLFSASSRASGQLAPNRRERLERQWNYIAKRSGAGSISIVNDVDDEQVPPLDPHFEYIEAGYVCGPDVSTKCDSGLFVCCECTGGCRHAHTCGCQEPSEIVHNSKRQFAYSSNGRFKFLPPNSIEVIECNSFCSCDLDCLNRVAQRPRPVDIEVFKTGAYGWGVRSPNEVEKGQVLGIYSGLLIRRRDAEALSYEDRGYCFDLDGHEDDDEESNPNNFYTVNGQKHGNWSRFLNHSCSPNIGVYMVVYDTIPEMNMPYIAFVALQRIAPGVELTLDYNPADALAEEVEKSKSLGKRKRGKIPPGAKPCMCDSANCRGYVRV</sequence>
<reference evidence="13" key="1">
    <citation type="submission" date="2024-06" db="EMBL/GenBank/DDBJ databases">
        <title>Multi-omics analyses provide insights into the biosynthesis of the anticancer antibiotic pleurotin in Hohenbuehelia grisea.</title>
        <authorList>
            <person name="Weaver J.A."/>
            <person name="Alberti F."/>
        </authorList>
    </citation>
    <scope>NUCLEOTIDE SEQUENCE [LARGE SCALE GENOMIC DNA]</scope>
    <source>
        <strain evidence="13">T-177</strain>
    </source>
</reference>
<dbReference type="InterPro" id="IPR007728">
    <property type="entry name" value="Pre-SET_dom"/>
</dbReference>
<evidence type="ECO:0008006" key="14">
    <source>
        <dbReference type="Google" id="ProtNLM"/>
    </source>
</evidence>
<evidence type="ECO:0000313" key="13">
    <source>
        <dbReference type="Proteomes" id="UP001556367"/>
    </source>
</evidence>
<keyword evidence="13" id="KW-1185">Reference proteome</keyword>
<dbReference type="EMBL" id="JASNQZ010000011">
    <property type="protein sequence ID" value="KAL0951440.1"/>
    <property type="molecule type" value="Genomic_DNA"/>
</dbReference>
<evidence type="ECO:0000259" key="10">
    <source>
        <dbReference type="PROSITE" id="PS50867"/>
    </source>
</evidence>
<feature type="domain" description="Post-SET" evidence="11">
    <location>
        <begin position="539"/>
        <end position="555"/>
    </location>
</feature>
<evidence type="ECO:0000256" key="2">
    <source>
        <dbReference type="ARBA" id="ARBA00022454"/>
    </source>
</evidence>
<protein>
    <recommendedName>
        <fullName evidence="14">Histone-lysine N-methyltransferase</fullName>
    </recommendedName>
</protein>
<evidence type="ECO:0000259" key="11">
    <source>
        <dbReference type="PROSITE" id="PS50868"/>
    </source>
</evidence>
<name>A0ABR3J707_9AGAR</name>
<keyword evidence="4" id="KW-0808">Transferase</keyword>
<evidence type="ECO:0000256" key="4">
    <source>
        <dbReference type="ARBA" id="ARBA00022679"/>
    </source>
</evidence>
<evidence type="ECO:0000313" key="12">
    <source>
        <dbReference type="EMBL" id="KAL0951440.1"/>
    </source>
</evidence>
<evidence type="ECO:0000256" key="6">
    <source>
        <dbReference type="ARBA" id="ARBA00022723"/>
    </source>
</evidence>
<keyword evidence="7" id="KW-0862">Zinc</keyword>
<keyword evidence="2" id="KW-0158">Chromosome</keyword>
<dbReference type="InterPro" id="IPR046341">
    <property type="entry name" value="SET_dom_sf"/>
</dbReference>
<dbReference type="Gene3D" id="2.170.270.10">
    <property type="entry name" value="SET domain"/>
    <property type="match status" value="1"/>
</dbReference>
<dbReference type="InterPro" id="IPR003616">
    <property type="entry name" value="Post-SET_dom"/>
</dbReference>
<feature type="domain" description="Pre-SET" evidence="10">
    <location>
        <begin position="313"/>
        <end position="382"/>
    </location>
</feature>
<dbReference type="InterPro" id="IPR050973">
    <property type="entry name" value="H3K9_Histone-Lys_N-MTase"/>
</dbReference>
<feature type="region of interest" description="Disordered" evidence="8">
    <location>
        <begin position="160"/>
        <end position="252"/>
    </location>
</feature>